<dbReference type="Pfam" id="PF19578">
    <property type="entry name" value="DUF6090"/>
    <property type="match status" value="1"/>
</dbReference>
<organism evidence="2 3">
    <name type="scientific">Melioribacter roseus (strain DSM 23840 / JCM 17771 / VKM B-2668 / P3M-2)</name>
    <dbReference type="NCBI Taxonomy" id="1191523"/>
    <lineage>
        <taxon>Bacteria</taxon>
        <taxon>Pseudomonadati</taxon>
        <taxon>Ignavibacteriota</taxon>
        <taxon>Ignavibacteria</taxon>
        <taxon>Ignavibacteriales</taxon>
        <taxon>Melioribacteraceae</taxon>
        <taxon>Melioribacter</taxon>
    </lineage>
</organism>
<accession>I7A404</accession>
<dbReference type="AlphaFoldDB" id="I7A404"/>
<dbReference type="Proteomes" id="UP000009011">
    <property type="component" value="Chromosome"/>
</dbReference>
<dbReference type="PATRIC" id="fig|1191523.3.peg.1481"/>
<keyword evidence="1" id="KW-0472">Membrane</keyword>
<evidence type="ECO:0000313" key="2">
    <source>
        <dbReference type="EMBL" id="AFN74631.1"/>
    </source>
</evidence>
<dbReference type="EMBL" id="CP003557">
    <property type="protein sequence ID" value="AFN74631.1"/>
    <property type="molecule type" value="Genomic_DNA"/>
</dbReference>
<keyword evidence="1" id="KW-1133">Transmembrane helix</keyword>
<sequence length="250" mass="29206">MIKLFRNIRQKLLSEGKLQKYLKYAAGEIILVVVGILVALQINNWSESIKNRELESVYLREMLEDFKSNLQKSEDTIEWINEVIPEMITLLEQSSLDKPDIPVDSLNYNFSSLLTMPTYNSTDRVYQNLVGSGDFKIITSRDLKNDIANYYKAVDLIELVQRTHEMELVNSIQPYIIDNMDFQSVGVYLLDDWDMPPADDYERILKVMKSREFRNIIMLKLSILSDLLEQNENIKEINKKLVASVEKHFE</sequence>
<evidence type="ECO:0000256" key="1">
    <source>
        <dbReference type="SAM" id="Phobius"/>
    </source>
</evidence>
<proteinExistence type="predicted"/>
<keyword evidence="3" id="KW-1185">Reference proteome</keyword>
<dbReference type="HOGENOM" id="CLU_091694_0_0_10"/>
<dbReference type="KEGG" id="mro:MROS_1394"/>
<reference evidence="2 3" key="1">
    <citation type="journal article" date="2013" name="PLoS ONE">
        <title>Genomic analysis of Melioribacter roseus, facultatively anaerobic organotrophic bacterium representing a novel deep lineage within Bacteriodetes/Chlorobi group.</title>
        <authorList>
            <person name="Kadnikov V.V."/>
            <person name="Mardanov A.V."/>
            <person name="Podosokorskaya O.A."/>
            <person name="Gavrilov S.N."/>
            <person name="Kublanov I.V."/>
            <person name="Beletsky A.V."/>
            <person name="Bonch-Osmolovskaya E.A."/>
            <person name="Ravin N.V."/>
        </authorList>
    </citation>
    <scope>NUCLEOTIDE SEQUENCE [LARGE SCALE GENOMIC DNA]</scope>
    <source>
        <strain evidence="3">JCM 17771 / P3M-2</strain>
    </source>
</reference>
<protein>
    <submittedName>
        <fullName evidence="2">Uncharacterized protein</fullName>
    </submittedName>
</protein>
<gene>
    <name evidence="2" type="ordered locus">MROS_1394</name>
</gene>
<dbReference type="STRING" id="1191523.MROS_1394"/>
<feature type="transmembrane region" description="Helical" evidence="1">
    <location>
        <begin position="21"/>
        <end position="42"/>
    </location>
</feature>
<evidence type="ECO:0000313" key="3">
    <source>
        <dbReference type="Proteomes" id="UP000009011"/>
    </source>
</evidence>
<dbReference type="eggNOG" id="ENOG5032YEV">
    <property type="taxonomic scope" value="Bacteria"/>
</dbReference>
<name>I7A404_MELRP</name>
<dbReference type="InterPro" id="IPR045749">
    <property type="entry name" value="DUF6090"/>
</dbReference>
<keyword evidence="1" id="KW-0812">Transmembrane</keyword>